<comment type="caution">
    <text evidence="1">The sequence shown here is derived from an EMBL/GenBank/DDBJ whole genome shotgun (WGS) entry which is preliminary data.</text>
</comment>
<dbReference type="Proteomes" id="UP001177021">
    <property type="component" value="Unassembled WGS sequence"/>
</dbReference>
<gene>
    <name evidence="1" type="ORF">MILVUS5_LOCUS3587</name>
</gene>
<name>A0ACB0IJC1_TRIPR</name>
<evidence type="ECO:0000313" key="2">
    <source>
        <dbReference type="Proteomes" id="UP001177021"/>
    </source>
</evidence>
<keyword evidence="2" id="KW-1185">Reference proteome</keyword>
<accession>A0ACB0IJC1</accession>
<dbReference type="EMBL" id="CASHSV030000001">
    <property type="protein sequence ID" value="CAJ2632245.1"/>
    <property type="molecule type" value="Genomic_DNA"/>
</dbReference>
<evidence type="ECO:0000313" key="1">
    <source>
        <dbReference type="EMBL" id="CAJ2632245.1"/>
    </source>
</evidence>
<proteinExistence type="predicted"/>
<sequence>MQQTQQATEVTFSMAEARPKQVALAMDKLGQEDNLPVKLVLLPSTGVGYLS</sequence>
<reference evidence="1" key="1">
    <citation type="submission" date="2023-10" db="EMBL/GenBank/DDBJ databases">
        <authorList>
            <person name="Rodriguez Cubillos JULIANA M."/>
            <person name="De Vega J."/>
        </authorList>
    </citation>
    <scope>NUCLEOTIDE SEQUENCE</scope>
</reference>
<organism evidence="1 2">
    <name type="scientific">Trifolium pratense</name>
    <name type="common">Red clover</name>
    <dbReference type="NCBI Taxonomy" id="57577"/>
    <lineage>
        <taxon>Eukaryota</taxon>
        <taxon>Viridiplantae</taxon>
        <taxon>Streptophyta</taxon>
        <taxon>Embryophyta</taxon>
        <taxon>Tracheophyta</taxon>
        <taxon>Spermatophyta</taxon>
        <taxon>Magnoliopsida</taxon>
        <taxon>eudicotyledons</taxon>
        <taxon>Gunneridae</taxon>
        <taxon>Pentapetalae</taxon>
        <taxon>rosids</taxon>
        <taxon>fabids</taxon>
        <taxon>Fabales</taxon>
        <taxon>Fabaceae</taxon>
        <taxon>Papilionoideae</taxon>
        <taxon>50 kb inversion clade</taxon>
        <taxon>NPAAA clade</taxon>
        <taxon>Hologalegina</taxon>
        <taxon>IRL clade</taxon>
        <taxon>Trifolieae</taxon>
        <taxon>Trifolium</taxon>
    </lineage>
</organism>
<protein>
    <submittedName>
        <fullName evidence="1">Uncharacterized protein</fullName>
    </submittedName>
</protein>